<dbReference type="Proteomes" id="UP000602510">
    <property type="component" value="Unassembled WGS sequence"/>
</dbReference>
<evidence type="ECO:0000256" key="1">
    <source>
        <dbReference type="SAM" id="Phobius"/>
    </source>
</evidence>
<evidence type="ECO:0000313" key="3">
    <source>
        <dbReference type="Proteomes" id="UP000602510"/>
    </source>
</evidence>
<accession>A0A833W5E0</accession>
<name>A0A833W5E0_PHYIN</name>
<dbReference type="EMBL" id="WSZM01000660">
    <property type="protein sequence ID" value="KAF4030603.1"/>
    <property type="molecule type" value="Genomic_DNA"/>
</dbReference>
<dbReference type="AlphaFoldDB" id="A0A833W5E0"/>
<feature type="transmembrane region" description="Helical" evidence="1">
    <location>
        <begin position="21"/>
        <end position="37"/>
    </location>
</feature>
<keyword evidence="3" id="KW-1185">Reference proteome</keyword>
<comment type="caution">
    <text evidence="2">The sequence shown here is derived from an EMBL/GenBank/DDBJ whole genome shotgun (WGS) entry which is preliminary data.</text>
</comment>
<sequence length="103" mass="10825">MPVSNLTRSKQDQAAAMNIKTYFVAVIGVVATTFTAAQELRVCRPACGGGGVYSELNVNIAVCCQEKGHLSNEAFDKCCASSCESGNPCSNITEPSDEPYVGV</sequence>
<organism evidence="2 3">
    <name type="scientific">Phytophthora infestans</name>
    <name type="common">Potato late blight agent</name>
    <name type="synonym">Botrytis infestans</name>
    <dbReference type="NCBI Taxonomy" id="4787"/>
    <lineage>
        <taxon>Eukaryota</taxon>
        <taxon>Sar</taxon>
        <taxon>Stramenopiles</taxon>
        <taxon>Oomycota</taxon>
        <taxon>Peronosporomycetes</taxon>
        <taxon>Peronosporales</taxon>
        <taxon>Peronosporaceae</taxon>
        <taxon>Phytophthora</taxon>
    </lineage>
</organism>
<protein>
    <recommendedName>
        <fullName evidence="4">PcF and SCR74-like cys-rich secreted peptide</fullName>
    </recommendedName>
</protein>
<keyword evidence="1" id="KW-0472">Membrane</keyword>
<gene>
    <name evidence="2" type="ORF">GN244_ATG17616</name>
</gene>
<evidence type="ECO:0000313" key="2">
    <source>
        <dbReference type="EMBL" id="KAF4030603.1"/>
    </source>
</evidence>
<reference evidence="2" key="1">
    <citation type="submission" date="2020-04" db="EMBL/GenBank/DDBJ databases">
        <title>Hybrid Assembly of Korean Phytophthora infestans isolates.</title>
        <authorList>
            <person name="Prokchorchik M."/>
            <person name="Lee Y."/>
            <person name="Seo J."/>
            <person name="Cho J.-H."/>
            <person name="Park Y.-E."/>
            <person name="Jang D.-C."/>
            <person name="Im J.-S."/>
            <person name="Choi J.-G."/>
            <person name="Park H.-J."/>
            <person name="Lee G.-B."/>
            <person name="Lee Y.-G."/>
            <person name="Hong S.-Y."/>
            <person name="Cho K."/>
            <person name="Sohn K.H."/>
        </authorList>
    </citation>
    <scope>NUCLEOTIDE SEQUENCE</scope>
    <source>
        <strain evidence="2">KR_1_A1</strain>
    </source>
</reference>
<evidence type="ECO:0008006" key="4">
    <source>
        <dbReference type="Google" id="ProtNLM"/>
    </source>
</evidence>
<keyword evidence="1" id="KW-1133">Transmembrane helix</keyword>
<keyword evidence="1" id="KW-0812">Transmembrane</keyword>
<proteinExistence type="predicted"/>